<reference evidence="1" key="1">
    <citation type="submission" date="2014-09" db="EMBL/GenBank/DDBJ databases">
        <authorList>
            <person name="Magalhaes I.L.F."/>
            <person name="Oliveira U."/>
            <person name="Santos F.R."/>
            <person name="Vidigal T.H.D.A."/>
            <person name="Brescovit A.D."/>
            <person name="Santos A.J."/>
        </authorList>
    </citation>
    <scope>NUCLEOTIDE SEQUENCE</scope>
    <source>
        <tissue evidence="1">Shoot tissue taken approximately 20 cm above the soil surface</tissue>
    </source>
</reference>
<dbReference type="EMBL" id="GBRH01205150">
    <property type="protein sequence ID" value="JAD92745.1"/>
    <property type="molecule type" value="Transcribed_RNA"/>
</dbReference>
<name>A0A0A9E4C9_ARUDO</name>
<dbReference type="AlphaFoldDB" id="A0A0A9E4C9"/>
<organism evidence="1">
    <name type="scientific">Arundo donax</name>
    <name type="common">Giant reed</name>
    <name type="synonym">Donax arundinaceus</name>
    <dbReference type="NCBI Taxonomy" id="35708"/>
    <lineage>
        <taxon>Eukaryota</taxon>
        <taxon>Viridiplantae</taxon>
        <taxon>Streptophyta</taxon>
        <taxon>Embryophyta</taxon>
        <taxon>Tracheophyta</taxon>
        <taxon>Spermatophyta</taxon>
        <taxon>Magnoliopsida</taxon>
        <taxon>Liliopsida</taxon>
        <taxon>Poales</taxon>
        <taxon>Poaceae</taxon>
        <taxon>PACMAD clade</taxon>
        <taxon>Arundinoideae</taxon>
        <taxon>Arundineae</taxon>
        <taxon>Arundo</taxon>
    </lineage>
</organism>
<sequence>MYSCASNKTGQPNVLGIVTLRSVLRTGVIDPETFGSRPLAICIDPGSSSHRHLVRDPHKRKEASRHKMIKAVLRSSRRGERLGSLKQITRTV</sequence>
<reference evidence="1" key="2">
    <citation type="journal article" date="2015" name="Data Brief">
        <title>Shoot transcriptome of the giant reed, Arundo donax.</title>
        <authorList>
            <person name="Barrero R.A."/>
            <person name="Guerrero F.D."/>
            <person name="Moolhuijzen P."/>
            <person name="Goolsby J.A."/>
            <person name="Tidwell J."/>
            <person name="Bellgard S.E."/>
            <person name="Bellgard M.I."/>
        </authorList>
    </citation>
    <scope>NUCLEOTIDE SEQUENCE</scope>
    <source>
        <tissue evidence="1">Shoot tissue taken approximately 20 cm above the soil surface</tissue>
    </source>
</reference>
<accession>A0A0A9E4C9</accession>
<evidence type="ECO:0000313" key="1">
    <source>
        <dbReference type="EMBL" id="JAD92745.1"/>
    </source>
</evidence>
<protein>
    <submittedName>
        <fullName evidence="1">Uncharacterized protein</fullName>
    </submittedName>
</protein>
<proteinExistence type="predicted"/>